<protein>
    <recommendedName>
        <fullName evidence="4">Lipoprotein</fullName>
    </recommendedName>
</protein>
<name>A0ABT2JU42_9ACTN</name>
<reference evidence="2 3" key="1">
    <citation type="submission" date="2021-10" db="EMBL/GenBank/DDBJ databases">
        <title>Streptomyces gossypii sp. nov., isolated from soil collected from cotton field.</title>
        <authorList>
            <person name="Ge X."/>
            <person name="Chen X."/>
            <person name="Liu W."/>
        </authorList>
    </citation>
    <scope>NUCLEOTIDE SEQUENCE [LARGE SCALE GENOMIC DNA]</scope>
    <source>
        <strain evidence="2 3">N2-109</strain>
    </source>
</reference>
<evidence type="ECO:0008006" key="4">
    <source>
        <dbReference type="Google" id="ProtNLM"/>
    </source>
</evidence>
<evidence type="ECO:0000256" key="1">
    <source>
        <dbReference type="SAM" id="MobiDB-lite"/>
    </source>
</evidence>
<evidence type="ECO:0000313" key="3">
    <source>
        <dbReference type="Proteomes" id="UP001156389"/>
    </source>
</evidence>
<gene>
    <name evidence="2" type="ORF">LHJ74_15070</name>
</gene>
<dbReference type="EMBL" id="JAJAGO010000006">
    <property type="protein sequence ID" value="MCT2591213.1"/>
    <property type="molecule type" value="Genomic_DNA"/>
</dbReference>
<dbReference type="InterPro" id="IPR011043">
    <property type="entry name" value="Gal_Oxase/kelch_b-propeller"/>
</dbReference>
<dbReference type="SUPFAM" id="SSF50965">
    <property type="entry name" value="Galactose oxidase, central domain"/>
    <property type="match status" value="1"/>
</dbReference>
<keyword evidence="3" id="KW-1185">Reference proteome</keyword>
<dbReference type="RefSeq" id="WP_260218536.1">
    <property type="nucleotide sequence ID" value="NZ_JAJAGO010000006.1"/>
</dbReference>
<sequence>MDASLPTRRTLIGVAAAAGVAALTGCAKDESGEKGKKQPSPTPSATDAARLGDAPPAADTASARSTDGAWRYTRLSPEHNASYHALAVTSRDDVWLLGTREKQSSAPFLEHWDGKRWSEPAPPDELKAGGRRSSCALAAGAPGEVWLAQRTGEDGQLAVFRRKGGSWQRLPDPPAVKGGRWSDGATEGAWCVASGAHLWASPYGKVVHWDGKRWDVPALPFPAAALAAAPAEDGTPRAWVAGSVDTECGQGECYPQPATARWADGAWQRLDTPSYHFPDPVPPEASATLDTLVHDPVSGRLWALGRHGFNHGEVDNEPDDESVVLTGDGAAWTKVRTPEFGRALSTAETVPDGTGGLLLDSRTRRTEDGKVHKLHDPGRLPEPSEVPKPKRRYDFKQPFDIATTRLIPGTRTVLAAGVVIFNNSSPTGNPPRRPVLARYDAGGKG</sequence>
<dbReference type="Proteomes" id="UP001156389">
    <property type="component" value="Unassembled WGS sequence"/>
</dbReference>
<organism evidence="2 3">
    <name type="scientific">Streptomyces gossypii</name>
    <dbReference type="NCBI Taxonomy" id="2883101"/>
    <lineage>
        <taxon>Bacteria</taxon>
        <taxon>Bacillati</taxon>
        <taxon>Actinomycetota</taxon>
        <taxon>Actinomycetes</taxon>
        <taxon>Kitasatosporales</taxon>
        <taxon>Streptomycetaceae</taxon>
        <taxon>Streptomyces</taxon>
    </lineage>
</organism>
<feature type="region of interest" description="Disordered" evidence="1">
    <location>
        <begin position="423"/>
        <end position="445"/>
    </location>
</feature>
<comment type="caution">
    <text evidence="2">The sequence shown here is derived from an EMBL/GenBank/DDBJ whole genome shotgun (WGS) entry which is preliminary data.</text>
</comment>
<feature type="region of interest" description="Disordered" evidence="1">
    <location>
        <begin position="349"/>
        <end position="390"/>
    </location>
</feature>
<accession>A0ABT2JU42</accession>
<feature type="compositionally biased region" description="Basic and acidic residues" evidence="1">
    <location>
        <begin position="361"/>
        <end position="379"/>
    </location>
</feature>
<proteinExistence type="predicted"/>
<feature type="compositionally biased region" description="Basic and acidic residues" evidence="1">
    <location>
        <begin position="27"/>
        <end position="36"/>
    </location>
</feature>
<feature type="region of interest" description="Disordered" evidence="1">
    <location>
        <begin position="26"/>
        <end position="66"/>
    </location>
</feature>
<evidence type="ECO:0000313" key="2">
    <source>
        <dbReference type="EMBL" id="MCT2591213.1"/>
    </source>
</evidence>